<evidence type="ECO:0000313" key="1">
    <source>
        <dbReference type="EMBL" id="RDX96275.1"/>
    </source>
</evidence>
<dbReference type="OrthoDB" id="128382at2759"/>
<dbReference type="InterPro" id="IPR043502">
    <property type="entry name" value="DNA/RNA_pol_sf"/>
</dbReference>
<name>A0A371H0G7_MUCPR</name>
<comment type="caution">
    <text evidence="1">The sequence shown here is derived from an EMBL/GenBank/DDBJ whole genome shotgun (WGS) entry which is preliminary data.</text>
</comment>
<dbReference type="AlphaFoldDB" id="A0A371H0G7"/>
<accession>A0A371H0G7</accession>
<feature type="non-terminal residue" evidence="1">
    <location>
        <position position="1"/>
    </location>
</feature>
<dbReference type="SUPFAM" id="SSF56672">
    <property type="entry name" value="DNA/RNA polymerases"/>
    <property type="match status" value="1"/>
</dbReference>
<evidence type="ECO:0000313" key="2">
    <source>
        <dbReference type="Proteomes" id="UP000257109"/>
    </source>
</evidence>
<reference evidence="1" key="1">
    <citation type="submission" date="2018-05" db="EMBL/GenBank/DDBJ databases">
        <title>Draft genome of Mucuna pruriens seed.</title>
        <authorList>
            <person name="Nnadi N.E."/>
            <person name="Vos R."/>
            <person name="Hasami M.H."/>
            <person name="Devisetty U.K."/>
            <person name="Aguiy J.C."/>
        </authorList>
    </citation>
    <scope>NUCLEOTIDE SEQUENCE [LARGE SCALE GENOMIC DNA]</scope>
    <source>
        <strain evidence="1">JCA_2017</strain>
    </source>
</reference>
<gene>
    <name evidence="1" type="ORF">CR513_21091</name>
</gene>
<dbReference type="Proteomes" id="UP000257109">
    <property type="component" value="Unassembled WGS sequence"/>
</dbReference>
<dbReference type="EMBL" id="QJKJ01003926">
    <property type="protein sequence ID" value="RDX96275.1"/>
    <property type="molecule type" value="Genomic_DNA"/>
</dbReference>
<keyword evidence="2" id="KW-1185">Reference proteome</keyword>
<sequence length="137" mass="15680">MISLGYRQSQGDHTLFIKHSRDGKLSLLLVYVDDMIVTGDDEIEKLTRREKLATQFEMKELGKKHVLDLLKEIEKLGCKTLGVPIEQNYKIGCEESPTIEKFQYQRLVGKLIYLSHTKPATKIKPIKEQEAKCGCSI</sequence>
<proteinExistence type="predicted"/>
<protein>
    <recommendedName>
        <fullName evidence="3">Reverse transcriptase Ty1/copia-type domain-containing protein</fullName>
    </recommendedName>
</protein>
<evidence type="ECO:0008006" key="3">
    <source>
        <dbReference type="Google" id="ProtNLM"/>
    </source>
</evidence>
<organism evidence="1 2">
    <name type="scientific">Mucuna pruriens</name>
    <name type="common">Velvet bean</name>
    <name type="synonym">Dolichos pruriens</name>
    <dbReference type="NCBI Taxonomy" id="157652"/>
    <lineage>
        <taxon>Eukaryota</taxon>
        <taxon>Viridiplantae</taxon>
        <taxon>Streptophyta</taxon>
        <taxon>Embryophyta</taxon>
        <taxon>Tracheophyta</taxon>
        <taxon>Spermatophyta</taxon>
        <taxon>Magnoliopsida</taxon>
        <taxon>eudicotyledons</taxon>
        <taxon>Gunneridae</taxon>
        <taxon>Pentapetalae</taxon>
        <taxon>rosids</taxon>
        <taxon>fabids</taxon>
        <taxon>Fabales</taxon>
        <taxon>Fabaceae</taxon>
        <taxon>Papilionoideae</taxon>
        <taxon>50 kb inversion clade</taxon>
        <taxon>NPAAA clade</taxon>
        <taxon>indigoferoid/millettioid clade</taxon>
        <taxon>Phaseoleae</taxon>
        <taxon>Mucuna</taxon>
    </lineage>
</organism>